<feature type="compositionally biased region" description="Low complexity" evidence="1">
    <location>
        <begin position="51"/>
        <end position="62"/>
    </location>
</feature>
<reference evidence="2" key="2">
    <citation type="journal article" date="2015" name="Data Brief">
        <title>Shoot transcriptome of the giant reed, Arundo donax.</title>
        <authorList>
            <person name="Barrero R.A."/>
            <person name="Guerrero F.D."/>
            <person name="Moolhuijzen P."/>
            <person name="Goolsby J.A."/>
            <person name="Tidwell J."/>
            <person name="Bellgard S.E."/>
            <person name="Bellgard M.I."/>
        </authorList>
    </citation>
    <scope>NUCLEOTIDE SEQUENCE</scope>
    <source>
        <tissue evidence="2">Shoot tissue taken approximately 20 cm above the soil surface</tissue>
    </source>
</reference>
<reference evidence="2" key="1">
    <citation type="submission" date="2014-09" db="EMBL/GenBank/DDBJ databases">
        <authorList>
            <person name="Magalhaes I.L.F."/>
            <person name="Oliveira U."/>
            <person name="Santos F.R."/>
            <person name="Vidigal T.H.D.A."/>
            <person name="Brescovit A.D."/>
            <person name="Santos A.J."/>
        </authorList>
    </citation>
    <scope>NUCLEOTIDE SEQUENCE</scope>
    <source>
        <tissue evidence="2">Shoot tissue taken approximately 20 cm above the soil surface</tissue>
    </source>
</reference>
<sequence length="62" mass="6883">MRTARRSRRCGGRDATGGRARPARRWTGAHWWTQRQSRAPCSAPAHPPRARTPAAAARRAPP</sequence>
<dbReference type="AlphaFoldDB" id="A0A0A9A1I3"/>
<organism evidence="2">
    <name type="scientific">Arundo donax</name>
    <name type="common">Giant reed</name>
    <name type="synonym">Donax arundinaceus</name>
    <dbReference type="NCBI Taxonomy" id="35708"/>
    <lineage>
        <taxon>Eukaryota</taxon>
        <taxon>Viridiplantae</taxon>
        <taxon>Streptophyta</taxon>
        <taxon>Embryophyta</taxon>
        <taxon>Tracheophyta</taxon>
        <taxon>Spermatophyta</taxon>
        <taxon>Magnoliopsida</taxon>
        <taxon>Liliopsida</taxon>
        <taxon>Poales</taxon>
        <taxon>Poaceae</taxon>
        <taxon>PACMAD clade</taxon>
        <taxon>Arundinoideae</taxon>
        <taxon>Arundineae</taxon>
        <taxon>Arundo</taxon>
    </lineage>
</organism>
<proteinExistence type="predicted"/>
<dbReference type="EMBL" id="GBRH01256993">
    <property type="protein sequence ID" value="JAD40902.1"/>
    <property type="molecule type" value="Transcribed_RNA"/>
</dbReference>
<protein>
    <submittedName>
        <fullName evidence="2">Uncharacterized protein</fullName>
    </submittedName>
</protein>
<accession>A0A0A9A1I3</accession>
<feature type="compositionally biased region" description="Basic residues" evidence="1">
    <location>
        <begin position="1"/>
        <end position="10"/>
    </location>
</feature>
<feature type="region of interest" description="Disordered" evidence="1">
    <location>
        <begin position="1"/>
        <end position="62"/>
    </location>
</feature>
<evidence type="ECO:0000256" key="1">
    <source>
        <dbReference type="SAM" id="MobiDB-lite"/>
    </source>
</evidence>
<name>A0A0A9A1I3_ARUDO</name>
<evidence type="ECO:0000313" key="2">
    <source>
        <dbReference type="EMBL" id="JAD40902.1"/>
    </source>
</evidence>